<feature type="domain" description="Origin recognition complex subunit 3 N-terminal" evidence="6">
    <location>
        <begin position="2"/>
        <end position="106"/>
    </location>
</feature>
<dbReference type="Proteomes" id="UP000799429">
    <property type="component" value="Unassembled WGS sequence"/>
</dbReference>
<dbReference type="AlphaFoldDB" id="A0A9P4VNH5"/>
<evidence type="ECO:0000256" key="5">
    <source>
        <dbReference type="ARBA" id="ARBA00023242"/>
    </source>
</evidence>
<gene>
    <name evidence="8" type="ORF">M501DRAFT_997018</name>
</gene>
<evidence type="ECO:0000256" key="1">
    <source>
        <dbReference type="ARBA" id="ARBA00004123"/>
    </source>
</evidence>
<organism evidence="8 9">
    <name type="scientific">Patellaria atrata CBS 101060</name>
    <dbReference type="NCBI Taxonomy" id="1346257"/>
    <lineage>
        <taxon>Eukaryota</taxon>
        <taxon>Fungi</taxon>
        <taxon>Dikarya</taxon>
        <taxon>Ascomycota</taxon>
        <taxon>Pezizomycotina</taxon>
        <taxon>Dothideomycetes</taxon>
        <taxon>Dothideomycetes incertae sedis</taxon>
        <taxon>Patellariales</taxon>
        <taxon>Patellariaceae</taxon>
        <taxon>Patellaria</taxon>
    </lineage>
</organism>
<dbReference type="OrthoDB" id="10265211at2759"/>
<dbReference type="GO" id="GO:0006270">
    <property type="term" value="P:DNA replication initiation"/>
    <property type="evidence" value="ECO:0007669"/>
    <property type="project" value="TreeGrafter"/>
</dbReference>
<reference evidence="8" key="1">
    <citation type="journal article" date="2020" name="Stud. Mycol.">
        <title>101 Dothideomycetes genomes: a test case for predicting lifestyles and emergence of pathogens.</title>
        <authorList>
            <person name="Haridas S."/>
            <person name="Albert R."/>
            <person name="Binder M."/>
            <person name="Bloem J."/>
            <person name="Labutti K."/>
            <person name="Salamov A."/>
            <person name="Andreopoulos B."/>
            <person name="Baker S."/>
            <person name="Barry K."/>
            <person name="Bills G."/>
            <person name="Bluhm B."/>
            <person name="Cannon C."/>
            <person name="Castanera R."/>
            <person name="Culley D."/>
            <person name="Daum C."/>
            <person name="Ezra D."/>
            <person name="Gonzalez J."/>
            <person name="Henrissat B."/>
            <person name="Kuo A."/>
            <person name="Liang C."/>
            <person name="Lipzen A."/>
            <person name="Lutzoni F."/>
            <person name="Magnuson J."/>
            <person name="Mondo S."/>
            <person name="Nolan M."/>
            <person name="Ohm R."/>
            <person name="Pangilinan J."/>
            <person name="Park H.-J."/>
            <person name="Ramirez L."/>
            <person name="Alfaro M."/>
            <person name="Sun H."/>
            <person name="Tritt A."/>
            <person name="Yoshinaga Y."/>
            <person name="Zwiers L.-H."/>
            <person name="Turgeon B."/>
            <person name="Goodwin S."/>
            <person name="Spatafora J."/>
            <person name="Crous P."/>
            <person name="Grigoriev I."/>
        </authorList>
    </citation>
    <scope>NUCLEOTIDE SEQUENCE</scope>
    <source>
        <strain evidence="8">CBS 101060</strain>
    </source>
</reference>
<comment type="subcellular location">
    <subcellularLocation>
        <location evidence="1">Nucleus</location>
    </subcellularLocation>
</comment>
<comment type="similarity">
    <text evidence="2">Belongs to the ORC3 family.</text>
</comment>
<protein>
    <recommendedName>
        <fullName evidence="10">Origin recognition complex subunit 3</fullName>
    </recommendedName>
</protein>
<dbReference type="InterPro" id="IPR040855">
    <property type="entry name" value="ORC_WH_C"/>
</dbReference>
<evidence type="ECO:0000259" key="7">
    <source>
        <dbReference type="Pfam" id="PF18137"/>
    </source>
</evidence>
<dbReference type="GO" id="GO:0005664">
    <property type="term" value="C:nuclear origin of replication recognition complex"/>
    <property type="evidence" value="ECO:0007669"/>
    <property type="project" value="InterPro"/>
</dbReference>
<evidence type="ECO:0008006" key="10">
    <source>
        <dbReference type="Google" id="ProtNLM"/>
    </source>
</evidence>
<name>A0A9P4VNH5_9PEZI</name>
<accession>A0A9P4VNH5</accession>
<dbReference type="EMBL" id="MU006104">
    <property type="protein sequence ID" value="KAF2836280.1"/>
    <property type="molecule type" value="Genomic_DNA"/>
</dbReference>
<feature type="domain" description="Origin recognition complex subunit 3 winged helix C-terminal" evidence="7">
    <location>
        <begin position="365"/>
        <end position="438"/>
    </location>
</feature>
<keyword evidence="4" id="KW-0238">DNA-binding</keyword>
<evidence type="ECO:0000256" key="2">
    <source>
        <dbReference type="ARBA" id="ARBA00010977"/>
    </source>
</evidence>
<keyword evidence="5" id="KW-0539">Nucleus</keyword>
<evidence type="ECO:0000256" key="4">
    <source>
        <dbReference type="ARBA" id="ARBA00023125"/>
    </source>
</evidence>
<dbReference type="InterPro" id="IPR020795">
    <property type="entry name" value="ORC3"/>
</dbReference>
<sequence>MDRIPFVLLFGIATSVESFQERLTGATIKRLHGEKFDVIQADELFEQVFKSTIECGDDEWVLRIGSTLAGRLLDRQKDHILSVEAFIDALKYAYMSHFFANPLSILLRTAHLEQQDASKQEEPYFKDIPKDHFEALRNLPSFRRHIEEGAFGEYGDESLLELLDDDSALFTYAQKKMHNAQYQMKEIIRGIDILFAIRSCMPKLPHVPRSALYVKAAAGELRDSPLFRELMLSLRRIPSDVLERVLSTLHKMDFKHEDLSVYMGRLHARLVAMMERSQHPLRSEHNLRNETLRTTVVAQKVELSVQKGALSKEDREYSLLLDDFLDRMKRRIGDVFIDPRNLFLHEVFLYDLKSPHGEVFTPRPRFAIERALSSPHDYLGCSCCAPARGRKGEGDEQALSVTQPPTAILYQLYLESGPLINVSDLWSAFNAIVSSADDDEAFVMAMFQRGLAELKYLGMIKASRKKTDHVAKLAWKGL</sequence>
<keyword evidence="3" id="KW-0235">DNA replication</keyword>
<dbReference type="GO" id="GO:0005656">
    <property type="term" value="C:nuclear pre-replicative complex"/>
    <property type="evidence" value="ECO:0007669"/>
    <property type="project" value="TreeGrafter"/>
</dbReference>
<keyword evidence="9" id="KW-1185">Reference proteome</keyword>
<dbReference type="GO" id="GO:0003688">
    <property type="term" value="F:DNA replication origin binding"/>
    <property type="evidence" value="ECO:0007669"/>
    <property type="project" value="TreeGrafter"/>
</dbReference>
<dbReference type="GO" id="GO:0031261">
    <property type="term" value="C:DNA replication preinitiation complex"/>
    <property type="evidence" value="ECO:0007669"/>
    <property type="project" value="TreeGrafter"/>
</dbReference>
<evidence type="ECO:0000256" key="3">
    <source>
        <dbReference type="ARBA" id="ARBA00022705"/>
    </source>
</evidence>
<dbReference type="Pfam" id="PF07034">
    <property type="entry name" value="ORC3_N"/>
    <property type="match status" value="1"/>
</dbReference>
<evidence type="ECO:0000259" key="6">
    <source>
        <dbReference type="Pfam" id="PF07034"/>
    </source>
</evidence>
<evidence type="ECO:0000313" key="9">
    <source>
        <dbReference type="Proteomes" id="UP000799429"/>
    </source>
</evidence>
<dbReference type="PANTHER" id="PTHR12748:SF0">
    <property type="entry name" value="ORIGIN RECOGNITION COMPLEX SUBUNIT 3"/>
    <property type="match status" value="1"/>
</dbReference>
<dbReference type="CDD" id="cd20704">
    <property type="entry name" value="Orc3"/>
    <property type="match status" value="2"/>
</dbReference>
<proteinExistence type="inferred from homology"/>
<dbReference type="Pfam" id="PF18137">
    <property type="entry name" value="WHD_ORC"/>
    <property type="match status" value="1"/>
</dbReference>
<evidence type="ECO:0000313" key="8">
    <source>
        <dbReference type="EMBL" id="KAF2836280.1"/>
    </source>
</evidence>
<comment type="caution">
    <text evidence="8">The sequence shown here is derived from an EMBL/GenBank/DDBJ whole genome shotgun (WGS) entry which is preliminary data.</text>
</comment>
<dbReference type="PANTHER" id="PTHR12748">
    <property type="entry name" value="ORIGIN RECOGNITION COMPLEX SUBUNIT 3"/>
    <property type="match status" value="1"/>
</dbReference>
<dbReference type="InterPro" id="IPR045667">
    <property type="entry name" value="ORC3_N"/>
</dbReference>